<dbReference type="Pfam" id="PF01494">
    <property type="entry name" value="FAD_binding_3"/>
    <property type="match status" value="1"/>
</dbReference>
<evidence type="ECO:0000313" key="6">
    <source>
        <dbReference type="Proteomes" id="UP000729357"/>
    </source>
</evidence>
<dbReference type="InterPro" id="IPR050641">
    <property type="entry name" value="RIFMO-like"/>
</dbReference>
<reference evidence="5" key="1">
    <citation type="journal article" date="2021" name="J Fungi (Basel)">
        <title>Virulence traits and population genomics of the black yeast Aureobasidium melanogenum.</title>
        <authorList>
            <person name="Cernosa A."/>
            <person name="Sun X."/>
            <person name="Gostincar C."/>
            <person name="Fang C."/>
            <person name="Gunde-Cimerman N."/>
            <person name="Song Z."/>
        </authorList>
    </citation>
    <scope>NUCLEOTIDE SEQUENCE</scope>
    <source>
        <strain evidence="5">EXF-9298</strain>
    </source>
</reference>
<keyword evidence="6" id="KW-1185">Reference proteome</keyword>
<dbReference type="SUPFAM" id="SSF54373">
    <property type="entry name" value="FAD-linked reductases, C-terminal domain"/>
    <property type="match status" value="1"/>
</dbReference>
<protein>
    <submittedName>
        <fullName evidence="5">Phenol monooxygenase</fullName>
    </submittedName>
</protein>
<keyword evidence="2" id="KW-0274">FAD</keyword>
<dbReference type="GO" id="GO:0016709">
    <property type="term" value="F:oxidoreductase activity, acting on paired donors, with incorporation or reduction of molecular oxygen, NAD(P)H as one donor, and incorporation of one atom of oxygen"/>
    <property type="evidence" value="ECO:0007669"/>
    <property type="project" value="UniProtKB-ARBA"/>
</dbReference>
<dbReference type="EMBL" id="JAHFXS010000032">
    <property type="protein sequence ID" value="KAG9990418.1"/>
    <property type="molecule type" value="Genomic_DNA"/>
</dbReference>
<comment type="caution">
    <text evidence="5">The sequence shown here is derived from an EMBL/GenBank/DDBJ whole genome shotgun (WGS) entry which is preliminary data.</text>
</comment>
<dbReference type="AlphaFoldDB" id="A0A9P8G3U7"/>
<keyword evidence="5" id="KW-0503">Monooxygenase</keyword>
<dbReference type="GO" id="GO:0071949">
    <property type="term" value="F:FAD binding"/>
    <property type="evidence" value="ECO:0007669"/>
    <property type="project" value="InterPro"/>
</dbReference>
<dbReference type="PRINTS" id="PR00420">
    <property type="entry name" value="RNGMNOXGNASE"/>
</dbReference>
<proteinExistence type="predicted"/>
<evidence type="ECO:0000256" key="2">
    <source>
        <dbReference type="ARBA" id="ARBA00022827"/>
    </source>
</evidence>
<dbReference type="Proteomes" id="UP000729357">
    <property type="component" value="Unassembled WGS sequence"/>
</dbReference>
<dbReference type="InterPro" id="IPR036188">
    <property type="entry name" value="FAD/NAD-bd_sf"/>
</dbReference>
<evidence type="ECO:0000259" key="4">
    <source>
        <dbReference type="Pfam" id="PF01494"/>
    </source>
</evidence>
<dbReference type="Gene3D" id="3.50.50.60">
    <property type="entry name" value="FAD/NAD(P)-binding domain"/>
    <property type="match status" value="1"/>
</dbReference>
<dbReference type="InterPro" id="IPR002938">
    <property type="entry name" value="FAD-bd"/>
</dbReference>
<feature type="domain" description="FAD-binding" evidence="4">
    <location>
        <begin position="40"/>
        <end position="437"/>
    </location>
</feature>
<dbReference type="Gene3D" id="3.40.30.20">
    <property type="match status" value="1"/>
</dbReference>
<dbReference type="InterPro" id="IPR038220">
    <property type="entry name" value="PHOX_C_sf"/>
</dbReference>
<dbReference type="PANTHER" id="PTHR43004:SF15">
    <property type="entry name" value="MONOOXYGENASE, PUTATIVE (AFU_ORTHOLOGUE AFUA_6G03030)-RELATED"/>
    <property type="match status" value="1"/>
</dbReference>
<organism evidence="5 6">
    <name type="scientific">Aureobasidium melanogenum</name>
    <name type="common">Aureobasidium pullulans var. melanogenum</name>
    <dbReference type="NCBI Taxonomy" id="46634"/>
    <lineage>
        <taxon>Eukaryota</taxon>
        <taxon>Fungi</taxon>
        <taxon>Dikarya</taxon>
        <taxon>Ascomycota</taxon>
        <taxon>Pezizomycotina</taxon>
        <taxon>Dothideomycetes</taxon>
        <taxon>Dothideomycetidae</taxon>
        <taxon>Dothideales</taxon>
        <taxon>Saccotheciaceae</taxon>
        <taxon>Aureobasidium</taxon>
    </lineage>
</organism>
<evidence type="ECO:0000256" key="3">
    <source>
        <dbReference type="ARBA" id="ARBA00023002"/>
    </source>
</evidence>
<sequence length="534" mass="59126">MPVYIDESGAERDSRIHSVKASPIPRLSTPSQAADEDCFDVVVVGAGPAGLLMTLLLSRYGVDDDRLLCIDSKDGSIKAGQADGLQPRTIEVFKSLGLADEIVNEACQMWEVAFWNPGPQGIVRTSIVPDIGAPARYAQEFTIHQGRIERILKDDLANYSKRGVQYNSSVKSIVLDESSAQEYPLTVTIEIKSPGDQATFRTVKAKHAVGCDGAHSSVRRAFNLQLRGDTRDHIWGVVDLIADSDFPDIRRRCAIHSDVGSLMIIPREQIPSGAYLTRLYIQVNEDENPEGNTVPSREHTDKLSEKELDAREHARQKRAKVTLEGLLAQARAVLHPYQLNMEAGTSIDWWAAYQIGQRMADEFCVRDKAGLARVFIAGDACHTHSPKAGQGMNVSMMDSYNLAWKLAYHLQGLTPDSVSLLESYESERRKIAAELIDYDNEFSSMFSGQMGDIEGHPGMTNEEFEGVFRKINGFTTGCGIEYPTSSTSIWDDHGANLIQGDRYLDGILKPGRRLLNTRVLRHADSAPWSLQDGM</sequence>
<gene>
    <name evidence="5" type="ORF">KCU98_g1156</name>
</gene>
<dbReference type="PANTHER" id="PTHR43004">
    <property type="entry name" value="TRK SYSTEM POTASSIUM UPTAKE PROTEIN"/>
    <property type="match status" value="1"/>
</dbReference>
<accession>A0A9P8G3U7</accession>
<evidence type="ECO:0000313" key="5">
    <source>
        <dbReference type="EMBL" id="KAG9990418.1"/>
    </source>
</evidence>
<dbReference type="SUPFAM" id="SSF51905">
    <property type="entry name" value="FAD/NAD(P)-binding domain"/>
    <property type="match status" value="1"/>
</dbReference>
<keyword evidence="3" id="KW-0560">Oxidoreductase</keyword>
<evidence type="ECO:0000256" key="1">
    <source>
        <dbReference type="ARBA" id="ARBA00022630"/>
    </source>
</evidence>
<reference evidence="5" key="2">
    <citation type="submission" date="2021-08" db="EMBL/GenBank/DDBJ databases">
        <authorList>
            <person name="Gostincar C."/>
            <person name="Sun X."/>
            <person name="Song Z."/>
            <person name="Gunde-Cimerman N."/>
        </authorList>
    </citation>
    <scope>NUCLEOTIDE SEQUENCE</scope>
    <source>
        <strain evidence="5">EXF-9298</strain>
    </source>
</reference>
<keyword evidence="1" id="KW-0285">Flavoprotein</keyword>
<dbReference type="Gene3D" id="3.30.9.10">
    <property type="entry name" value="D-Amino Acid Oxidase, subunit A, domain 2"/>
    <property type="match status" value="1"/>
</dbReference>
<name>A0A9P8G3U7_AURME</name>
<feature type="non-terminal residue" evidence="5">
    <location>
        <position position="534"/>
    </location>
</feature>